<dbReference type="Proteomes" id="UP000321085">
    <property type="component" value="Unassembled WGS sequence"/>
</dbReference>
<evidence type="ECO:0000256" key="1">
    <source>
        <dbReference type="SAM" id="MobiDB-lite"/>
    </source>
</evidence>
<feature type="compositionally biased region" description="Basic and acidic residues" evidence="1">
    <location>
        <begin position="28"/>
        <end position="44"/>
    </location>
</feature>
<evidence type="ECO:0000313" key="2">
    <source>
        <dbReference type="EMBL" id="GEO17088.1"/>
    </source>
</evidence>
<comment type="caution">
    <text evidence="2">The sequence shown here is derived from an EMBL/GenBank/DDBJ whole genome shotgun (WGS) entry which is preliminary data.</text>
</comment>
<protein>
    <submittedName>
        <fullName evidence="2">Uncharacterized protein</fullName>
    </submittedName>
</protein>
<dbReference type="EMBL" id="BJYU01000087">
    <property type="protein sequence ID" value="GEO17088.1"/>
    <property type="molecule type" value="Genomic_DNA"/>
</dbReference>
<name>A0A512BYS1_9HYPH</name>
<accession>A0A512BYS1</accession>
<dbReference type="RefSeq" id="WP_245439813.1">
    <property type="nucleotide sequence ID" value="NZ_BJYU01000087.1"/>
</dbReference>
<dbReference type="AlphaFoldDB" id="A0A512BYS1"/>
<reference evidence="2 3" key="1">
    <citation type="submission" date="2019-07" db="EMBL/GenBank/DDBJ databases">
        <title>Whole genome shotgun sequence of Microvirga aerophila NBRC 106136.</title>
        <authorList>
            <person name="Hosoyama A."/>
            <person name="Uohara A."/>
            <person name="Ohji S."/>
            <person name="Ichikawa N."/>
        </authorList>
    </citation>
    <scope>NUCLEOTIDE SEQUENCE [LARGE SCALE GENOMIC DNA]</scope>
    <source>
        <strain evidence="2 3">NBRC 106136</strain>
    </source>
</reference>
<feature type="region of interest" description="Disordered" evidence="1">
    <location>
        <begin position="1"/>
        <end position="101"/>
    </location>
</feature>
<feature type="compositionally biased region" description="Basic and acidic residues" evidence="1">
    <location>
        <begin position="75"/>
        <end position="101"/>
    </location>
</feature>
<proteinExistence type="predicted"/>
<evidence type="ECO:0000313" key="3">
    <source>
        <dbReference type="Proteomes" id="UP000321085"/>
    </source>
</evidence>
<gene>
    <name evidence="2" type="ORF">MAE02_47840</name>
</gene>
<organism evidence="2 3">
    <name type="scientific">Microvirga aerophila</name>
    <dbReference type="NCBI Taxonomy" id="670291"/>
    <lineage>
        <taxon>Bacteria</taxon>
        <taxon>Pseudomonadati</taxon>
        <taxon>Pseudomonadota</taxon>
        <taxon>Alphaproteobacteria</taxon>
        <taxon>Hyphomicrobiales</taxon>
        <taxon>Methylobacteriaceae</taxon>
        <taxon>Microvirga</taxon>
    </lineage>
</organism>
<keyword evidence="3" id="KW-1185">Reference proteome</keyword>
<sequence length="101" mass="10580">MPKKNDNIVGRSEGPIVGGGHQTPEQADIVKQEDGGLSDAERSRQMQQGGSLAKGNPAIGGSSGGHSDQLASKGPAEDRKIADGLYDTERQHDKSDKQRSG</sequence>